<evidence type="ECO:0000313" key="4">
    <source>
        <dbReference type="Proteomes" id="UP000588112"/>
    </source>
</evidence>
<comment type="caution">
    <text evidence="3">The sequence shown here is derived from an EMBL/GenBank/DDBJ whole genome shotgun (WGS) entry which is preliminary data.</text>
</comment>
<evidence type="ECO:0000313" key="3">
    <source>
        <dbReference type="EMBL" id="MBB5625643.1"/>
    </source>
</evidence>
<protein>
    <submittedName>
        <fullName evidence="3">NAD(P)-dependent dehydrogenase (Short-subunit alcohol dehydrogenase family)</fullName>
    </submittedName>
</protein>
<dbReference type="PANTHER" id="PTHR43976">
    <property type="entry name" value="SHORT CHAIN DEHYDROGENASE"/>
    <property type="match status" value="1"/>
</dbReference>
<dbReference type="PRINTS" id="PR00081">
    <property type="entry name" value="GDHRDH"/>
</dbReference>
<dbReference type="Pfam" id="PF00106">
    <property type="entry name" value="adh_short"/>
    <property type="match status" value="1"/>
</dbReference>
<evidence type="ECO:0000256" key="1">
    <source>
        <dbReference type="ARBA" id="ARBA00006484"/>
    </source>
</evidence>
<dbReference type="SUPFAM" id="SSF51735">
    <property type="entry name" value="NAD(P)-binding Rossmann-fold domains"/>
    <property type="match status" value="1"/>
</dbReference>
<gene>
    <name evidence="3" type="ORF">BJ981_001342</name>
</gene>
<reference evidence="3 4" key="1">
    <citation type="submission" date="2020-08" db="EMBL/GenBank/DDBJ databases">
        <title>Sequencing the genomes of 1000 actinobacteria strains.</title>
        <authorList>
            <person name="Klenk H.-P."/>
        </authorList>
    </citation>
    <scope>NUCLEOTIDE SEQUENCE [LARGE SCALE GENOMIC DNA]</scope>
    <source>
        <strain evidence="3 4">DSM 45790</strain>
    </source>
</reference>
<dbReference type="InterPro" id="IPR036291">
    <property type="entry name" value="NAD(P)-bd_dom_sf"/>
</dbReference>
<name>A0A7W9DNR6_9ACTN</name>
<organism evidence="3 4">
    <name type="scientific">Sphaerisporangium krabiense</name>
    <dbReference type="NCBI Taxonomy" id="763782"/>
    <lineage>
        <taxon>Bacteria</taxon>
        <taxon>Bacillati</taxon>
        <taxon>Actinomycetota</taxon>
        <taxon>Actinomycetes</taxon>
        <taxon>Streptosporangiales</taxon>
        <taxon>Streptosporangiaceae</taxon>
        <taxon>Sphaerisporangium</taxon>
    </lineage>
</organism>
<dbReference type="Proteomes" id="UP000588112">
    <property type="component" value="Unassembled WGS sequence"/>
</dbReference>
<sequence length="89" mass="9416">MTVDNTPVWFITGCSTGLGRALATAVLEHGLRAVITARDPAQLADLSDAHPNRALALPLDVTAEDQVEHAVKRAEAEFGRIDVLVNNAG</sequence>
<keyword evidence="4" id="KW-1185">Reference proteome</keyword>
<proteinExistence type="inferred from homology"/>
<dbReference type="InterPro" id="IPR002347">
    <property type="entry name" value="SDR_fam"/>
</dbReference>
<dbReference type="GO" id="GO:0016491">
    <property type="term" value="F:oxidoreductase activity"/>
    <property type="evidence" value="ECO:0007669"/>
    <property type="project" value="UniProtKB-KW"/>
</dbReference>
<dbReference type="AlphaFoldDB" id="A0A7W9DNR6"/>
<dbReference type="Gene3D" id="3.40.50.720">
    <property type="entry name" value="NAD(P)-binding Rossmann-like Domain"/>
    <property type="match status" value="1"/>
</dbReference>
<evidence type="ECO:0000256" key="2">
    <source>
        <dbReference type="ARBA" id="ARBA00023002"/>
    </source>
</evidence>
<dbReference type="PANTHER" id="PTHR43976:SF16">
    <property type="entry name" value="SHORT-CHAIN DEHYDROGENASE_REDUCTASE FAMILY PROTEIN"/>
    <property type="match status" value="1"/>
</dbReference>
<dbReference type="InterPro" id="IPR051911">
    <property type="entry name" value="SDR_oxidoreductase"/>
</dbReference>
<comment type="similarity">
    <text evidence="1">Belongs to the short-chain dehydrogenases/reductases (SDR) family.</text>
</comment>
<dbReference type="EMBL" id="JACHBR010000001">
    <property type="protein sequence ID" value="MBB5625643.1"/>
    <property type="molecule type" value="Genomic_DNA"/>
</dbReference>
<keyword evidence="2" id="KW-0560">Oxidoreductase</keyword>
<accession>A0A7W9DNR6</accession>